<name>D2U9Z8_XANAP</name>
<feature type="active site" evidence="20">
    <location>
        <position position="338"/>
    </location>
</feature>
<comment type="function">
    <text evidence="2 20">Cell wall formation.</text>
</comment>
<dbReference type="Pfam" id="PF01565">
    <property type="entry name" value="FAD_binding_4"/>
    <property type="match status" value="1"/>
</dbReference>
<sequence length="346" mass="37409">MSNAWSLTANAPLQALNTFHVTAQAPWLLQIFAPEALPEALLAPQLSGATLLPLGSGSNVLFASDAPGVVLAFGNRSIDTLEHRADYAIVRAGAGTGWHELVVWSLGQGLSGLENLALIPGTVGAAPIQNIGAYGAQVEEFIHVVEAYDRADARFVRLDTAACEFGYRDSLFKRQPDRYLIVAVEFRLPRLHALRMDYAGIAEELEAMGITTPSAPDVAQAVINLRRRKLPDPEVLGNAGSFFKNPVLPLEQVQALQHAHPELPVFHSDDQMQRKLSAAWLIEACGWKGHRDGDAAVSATHALVLVNHGHASGTELLALARRISASVRERFGVILEPEPRIVGAQW</sequence>
<evidence type="ECO:0000256" key="16">
    <source>
        <dbReference type="ARBA" id="ARBA00023306"/>
    </source>
</evidence>
<dbReference type="EMBL" id="FP565176">
    <property type="protein sequence ID" value="CBA15727.1"/>
    <property type="molecule type" value="Genomic_DNA"/>
</dbReference>
<evidence type="ECO:0000256" key="18">
    <source>
        <dbReference type="ARBA" id="ARBA00031026"/>
    </source>
</evidence>
<keyword evidence="13 20" id="KW-0133">Cell shape</keyword>
<keyword evidence="16 20" id="KW-0131">Cell cycle</keyword>
<dbReference type="PANTHER" id="PTHR21071:SF4">
    <property type="entry name" value="UDP-N-ACETYLENOLPYRUVOYLGLUCOSAMINE REDUCTASE"/>
    <property type="match status" value="1"/>
</dbReference>
<protein>
    <recommendedName>
        <fullName evidence="7 20">UDP-N-acetylenolpyruvoylglucosamine reductase</fullName>
        <ecNumber evidence="6 20">1.3.1.98</ecNumber>
    </recommendedName>
    <alternativeName>
        <fullName evidence="18 20">UDP-N-acetylmuramate dehydrogenase</fullName>
    </alternativeName>
</protein>
<dbReference type="RefSeq" id="WP_012915731.1">
    <property type="nucleotide sequence ID" value="NC_013722.1"/>
</dbReference>
<proteinExistence type="inferred from homology"/>
<dbReference type="Gene3D" id="3.30.465.10">
    <property type="match status" value="1"/>
</dbReference>
<evidence type="ECO:0000256" key="19">
    <source>
        <dbReference type="ARBA" id="ARBA00048914"/>
    </source>
</evidence>
<dbReference type="NCBIfam" id="TIGR00179">
    <property type="entry name" value="murB"/>
    <property type="match status" value="1"/>
</dbReference>
<accession>D2U9Z8</accession>
<comment type="catalytic activity">
    <reaction evidence="19 20">
        <text>UDP-N-acetyl-alpha-D-muramate + NADP(+) = UDP-N-acetyl-3-O-(1-carboxyvinyl)-alpha-D-glucosamine + NADPH + H(+)</text>
        <dbReference type="Rhea" id="RHEA:12248"/>
        <dbReference type="ChEBI" id="CHEBI:15378"/>
        <dbReference type="ChEBI" id="CHEBI:57783"/>
        <dbReference type="ChEBI" id="CHEBI:58349"/>
        <dbReference type="ChEBI" id="CHEBI:68483"/>
        <dbReference type="ChEBI" id="CHEBI:70757"/>
        <dbReference type="EC" id="1.3.1.98"/>
    </reaction>
</comment>
<dbReference type="InterPro" id="IPR006094">
    <property type="entry name" value="Oxid_FAD_bind_N"/>
</dbReference>
<dbReference type="InterPro" id="IPR016169">
    <property type="entry name" value="FAD-bd_PCMH_sub2"/>
</dbReference>
<evidence type="ECO:0000256" key="1">
    <source>
        <dbReference type="ARBA" id="ARBA00001974"/>
    </source>
</evidence>
<evidence type="ECO:0000256" key="11">
    <source>
        <dbReference type="ARBA" id="ARBA00022827"/>
    </source>
</evidence>
<evidence type="ECO:0000256" key="15">
    <source>
        <dbReference type="ARBA" id="ARBA00023002"/>
    </source>
</evidence>
<evidence type="ECO:0000256" key="7">
    <source>
        <dbReference type="ARBA" id="ARBA00015188"/>
    </source>
</evidence>
<dbReference type="EC" id="1.3.1.98" evidence="6 20"/>
<keyword evidence="17 20" id="KW-0961">Cell wall biogenesis/degradation</keyword>
<keyword evidence="14 20" id="KW-0573">Peptidoglycan synthesis</keyword>
<dbReference type="NCBIfam" id="NF010478">
    <property type="entry name" value="PRK13903.1"/>
    <property type="match status" value="1"/>
</dbReference>
<keyword evidence="11 20" id="KW-0274">FAD</keyword>
<keyword evidence="23" id="KW-1185">Reference proteome</keyword>
<reference evidence="22 23" key="1">
    <citation type="journal article" date="2009" name="BMC Genomics">
        <title>The complete genome sequence of Xanthomonas albilineans provides new insights into the reductive genome evolution of the xylem-limited Xanthomonadaceae.</title>
        <authorList>
            <person name="Pieretti I."/>
            <person name="Royer M."/>
            <person name="Barbe V."/>
            <person name="Carrere S."/>
            <person name="Koebnik R."/>
            <person name="Cociancich S."/>
            <person name="Couloux A."/>
            <person name="Darrasse A."/>
            <person name="Gouzy J."/>
            <person name="Jacques M.A."/>
            <person name="Lauber E."/>
            <person name="Manceau C."/>
            <person name="Mangenot S."/>
            <person name="Poussier S."/>
            <person name="Segurens B."/>
            <person name="Szurek B."/>
            <person name="Verdier V."/>
            <person name="Arlat M."/>
            <person name="Rott P."/>
        </authorList>
    </citation>
    <scope>NUCLEOTIDE SEQUENCE [LARGE SCALE GENOMIC DNA]</scope>
    <source>
        <strain evidence="23">GPE PC73 / CFBP 7063</strain>
    </source>
</reference>
<evidence type="ECO:0000256" key="6">
    <source>
        <dbReference type="ARBA" id="ARBA00012518"/>
    </source>
</evidence>
<evidence type="ECO:0000256" key="2">
    <source>
        <dbReference type="ARBA" id="ARBA00003921"/>
    </source>
</evidence>
<dbReference type="GO" id="GO:0071949">
    <property type="term" value="F:FAD binding"/>
    <property type="evidence" value="ECO:0007669"/>
    <property type="project" value="InterPro"/>
</dbReference>
<dbReference type="GO" id="GO:0005829">
    <property type="term" value="C:cytosol"/>
    <property type="evidence" value="ECO:0007669"/>
    <property type="project" value="TreeGrafter"/>
</dbReference>
<evidence type="ECO:0000313" key="22">
    <source>
        <dbReference type="EMBL" id="CBA15727.1"/>
    </source>
</evidence>
<dbReference type="InterPro" id="IPR016167">
    <property type="entry name" value="FAD-bd_PCMH_sub1"/>
</dbReference>
<evidence type="ECO:0000256" key="17">
    <source>
        <dbReference type="ARBA" id="ARBA00023316"/>
    </source>
</evidence>
<gene>
    <name evidence="20 22" type="primary">murB</name>
    <name evidence="22" type="ordered locus">XALc_1217</name>
</gene>
<evidence type="ECO:0000256" key="5">
    <source>
        <dbReference type="ARBA" id="ARBA00010485"/>
    </source>
</evidence>
<dbReference type="GO" id="GO:0008762">
    <property type="term" value="F:UDP-N-acetylmuramate dehydrogenase activity"/>
    <property type="evidence" value="ECO:0007669"/>
    <property type="project" value="UniProtKB-UniRule"/>
</dbReference>
<dbReference type="SUPFAM" id="SSF56176">
    <property type="entry name" value="FAD-binding/transporter-associated domain-like"/>
    <property type="match status" value="1"/>
</dbReference>
<evidence type="ECO:0000259" key="21">
    <source>
        <dbReference type="PROSITE" id="PS51387"/>
    </source>
</evidence>
<evidence type="ECO:0000256" key="8">
    <source>
        <dbReference type="ARBA" id="ARBA00022490"/>
    </source>
</evidence>
<dbReference type="InterPro" id="IPR016166">
    <property type="entry name" value="FAD-bd_PCMH"/>
</dbReference>
<dbReference type="OrthoDB" id="9804753at2"/>
<dbReference type="SUPFAM" id="SSF56194">
    <property type="entry name" value="Uridine diphospho-N-Acetylenolpyruvylglucosamine reductase, MurB, C-terminal domain"/>
    <property type="match status" value="1"/>
</dbReference>
<dbReference type="PATRIC" id="fig|29447.3.peg.1217"/>
<evidence type="ECO:0000256" key="3">
    <source>
        <dbReference type="ARBA" id="ARBA00004496"/>
    </source>
</evidence>
<dbReference type="Proteomes" id="UP000001890">
    <property type="component" value="Chromosome"/>
</dbReference>
<keyword evidence="15 20" id="KW-0560">Oxidoreductase</keyword>
<evidence type="ECO:0000256" key="10">
    <source>
        <dbReference type="ARBA" id="ARBA00022630"/>
    </source>
</evidence>
<dbReference type="GO" id="GO:0009252">
    <property type="term" value="P:peptidoglycan biosynthetic process"/>
    <property type="evidence" value="ECO:0007669"/>
    <property type="project" value="UniProtKB-UniRule"/>
</dbReference>
<dbReference type="InterPro" id="IPR011601">
    <property type="entry name" value="MurB_C"/>
</dbReference>
<dbReference type="GeneID" id="57876532"/>
<dbReference type="InterPro" id="IPR003170">
    <property type="entry name" value="MurB"/>
</dbReference>
<comment type="subcellular location">
    <subcellularLocation>
        <location evidence="3 20">Cytoplasm</location>
    </subcellularLocation>
</comment>
<dbReference type="Gene3D" id="3.90.78.10">
    <property type="entry name" value="UDP-N-acetylenolpyruvoylglucosamine reductase, C-terminal domain"/>
    <property type="match status" value="1"/>
</dbReference>
<keyword evidence="9 20" id="KW-0132">Cell division</keyword>
<evidence type="ECO:0000256" key="9">
    <source>
        <dbReference type="ARBA" id="ARBA00022618"/>
    </source>
</evidence>
<organism evidence="22 23">
    <name type="scientific">Xanthomonas albilineans (strain GPE PC73 / CFBP 7063)</name>
    <dbReference type="NCBI Taxonomy" id="380358"/>
    <lineage>
        <taxon>Bacteria</taxon>
        <taxon>Pseudomonadati</taxon>
        <taxon>Pseudomonadota</taxon>
        <taxon>Gammaproteobacteria</taxon>
        <taxon>Lysobacterales</taxon>
        <taxon>Lysobacteraceae</taxon>
        <taxon>Xanthomonas</taxon>
    </lineage>
</organism>
<comment type="cofactor">
    <cofactor evidence="1 20">
        <name>FAD</name>
        <dbReference type="ChEBI" id="CHEBI:57692"/>
    </cofactor>
</comment>
<dbReference type="KEGG" id="xal:XALC_1217"/>
<dbReference type="PANTHER" id="PTHR21071">
    <property type="entry name" value="UDP-N-ACETYLENOLPYRUVOYLGLUCOSAMINE REDUCTASE"/>
    <property type="match status" value="1"/>
</dbReference>
<evidence type="ECO:0000313" key="23">
    <source>
        <dbReference type="Proteomes" id="UP000001890"/>
    </source>
</evidence>
<dbReference type="Pfam" id="PF02873">
    <property type="entry name" value="MurB_C"/>
    <property type="match status" value="1"/>
</dbReference>
<dbReference type="PROSITE" id="PS51387">
    <property type="entry name" value="FAD_PCMH"/>
    <property type="match status" value="1"/>
</dbReference>
<dbReference type="STRING" id="380358.XALC_1217"/>
<evidence type="ECO:0000256" key="20">
    <source>
        <dbReference type="HAMAP-Rule" id="MF_00037"/>
    </source>
</evidence>
<evidence type="ECO:0000256" key="12">
    <source>
        <dbReference type="ARBA" id="ARBA00022857"/>
    </source>
</evidence>
<dbReference type="AlphaFoldDB" id="D2U9Z8"/>
<feature type="domain" description="FAD-binding PCMH-type" evidence="21">
    <location>
        <begin position="20"/>
        <end position="191"/>
    </location>
</feature>
<keyword evidence="10 20" id="KW-0285">Flavoprotein</keyword>
<comment type="pathway">
    <text evidence="4 20">Cell wall biogenesis; peptidoglycan biosynthesis.</text>
</comment>
<keyword evidence="8 20" id="KW-0963">Cytoplasm</keyword>
<feature type="active site" description="Proton donor" evidence="20">
    <location>
        <position position="241"/>
    </location>
</feature>
<dbReference type="GO" id="GO:0051301">
    <property type="term" value="P:cell division"/>
    <property type="evidence" value="ECO:0007669"/>
    <property type="project" value="UniProtKB-KW"/>
</dbReference>
<keyword evidence="12 20" id="KW-0521">NADP</keyword>
<evidence type="ECO:0000256" key="13">
    <source>
        <dbReference type="ARBA" id="ARBA00022960"/>
    </source>
</evidence>
<dbReference type="UniPathway" id="UPA00219"/>
<evidence type="ECO:0000256" key="14">
    <source>
        <dbReference type="ARBA" id="ARBA00022984"/>
    </source>
</evidence>
<dbReference type="Gene3D" id="3.30.43.10">
    <property type="entry name" value="Uridine Diphospho-n-acetylenolpyruvylglucosamine Reductase, domain 2"/>
    <property type="match status" value="1"/>
</dbReference>
<dbReference type="GO" id="GO:0071555">
    <property type="term" value="P:cell wall organization"/>
    <property type="evidence" value="ECO:0007669"/>
    <property type="project" value="UniProtKB-KW"/>
</dbReference>
<feature type="active site" evidence="20">
    <location>
        <position position="168"/>
    </location>
</feature>
<dbReference type="HAMAP" id="MF_00037">
    <property type="entry name" value="MurB"/>
    <property type="match status" value="1"/>
</dbReference>
<dbReference type="InterPro" id="IPR036318">
    <property type="entry name" value="FAD-bd_PCMH-like_sf"/>
</dbReference>
<comment type="similarity">
    <text evidence="5 20">Belongs to the MurB family.</text>
</comment>
<dbReference type="NCBIfam" id="NF000755">
    <property type="entry name" value="PRK00046.1"/>
    <property type="match status" value="1"/>
</dbReference>
<evidence type="ECO:0000256" key="4">
    <source>
        <dbReference type="ARBA" id="ARBA00004752"/>
    </source>
</evidence>
<dbReference type="eggNOG" id="COG0812">
    <property type="taxonomic scope" value="Bacteria"/>
</dbReference>
<dbReference type="GO" id="GO:0008360">
    <property type="term" value="P:regulation of cell shape"/>
    <property type="evidence" value="ECO:0007669"/>
    <property type="project" value="UniProtKB-KW"/>
</dbReference>
<dbReference type="InterPro" id="IPR036635">
    <property type="entry name" value="MurB_C_sf"/>
</dbReference>